<dbReference type="PANTHER" id="PTHR43628:SF1">
    <property type="entry name" value="CHITIN SYNTHASE REGULATORY FACTOR 2-RELATED"/>
    <property type="match status" value="1"/>
</dbReference>
<dbReference type="AlphaFoldDB" id="A0A1M7JSF7"/>
<feature type="domain" description="TIR" evidence="1">
    <location>
        <begin position="9"/>
        <end position="143"/>
    </location>
</feature>
<dbReference type="PROSITE" id="PS50104">
    <property type="entry name" value="TIR"/>
    <property type="match status" value="1"/>
</dbReference>
<dbReference type="SMART" id="SM00671">
    <property type="entry name" value="SEL1"/>
    <property type="match status" value="10"/>
</dbReference>
<evidence type="ECO:0000313" key="2">
    <source>
        <dbReference type="EMBL" id="SHM55835.1"/>
    </source>
</evidence>
<dbReference type="EMBL" id="FRCJ01000004">
    <property type="protein sequence ID" value="SHM55835.1"/>
    <property type="molecule type" value="Genomic_DNA"/>
</dbReference>
<evidence type="ECO:0000259" key="1">
    <source>
        <dbReference type="PROSITE" id="PS50104"/>
    </source>
</evidence>
<reference evidence="2 3" key="1">
    <citation type="submission" date="2016-11" db="EMBL/GenBank/DDBJ databases">
        <authorList>
            <person name="Jaros S."/>
            <person name="Januszkiewicz K."/>
            <person name="Wedrychowicz H."/>
        </authorList>
    </citation>
    <scope>NUCLEOTIDE SEQUENCE [LARGE SCALE GENOMIC DNA]</scope>
    <source>
        <strain evidence="2 3">BPI-34</strain>
    </source>
</reference>
<organism evidence="2 3">
    <name type="scientific">Xylanibacter ruminicola</name>
    <name type="common">Prevotella ruminicola</name>
    <dbReference type="NCBI Taxonomy" id="839"/>
    <lineage>
        <taxon>Bacteria</taxon>
        <taxon>Pseudomonadati</taxon>
        <taxon>Bacteroidota</taxon>
        <taxon>Bacteroidia</taxon>
        <taxon>Bacteroidales</taxon>
        <taxon>Prevotellaceae</taxon>
        <taxon>Xylanibacter</taxon>
    </lineage>
</organism>
<dbReference type="SUPFAM" id="SSF81901">
    <property type="entry name" value="HCP-like"/>
    <property type="match status" value="2"/>
</dbReference>
<dbReference type="GO" id="GO:0007165">
    <property type="term" value="P:signal transduction"/>
    <property type="evidence" value="ECO:0007669"/>
    <property type="project" value="InterPro"/>
</dbReference>
<protein>
    <submittedName>
        <fullName evidence="2">TPR repeat</fullName>
    </submittedName>
</protein>
<dbReference type="Gene3D" id="1.25.40.10">
    <property type="entry name" value="Tetratricopeptide repeat domain"/>
    <property type="match status" value="2"/>
</dbReference>
<dbReference type="InterPro" id="IPR000157">
    <property type="entry name" value="TIR_dom"/>
</dbReference>
<proteinExistence type="predicted"/>
<dbReference type="PANTHER" id="PTHR43628">
    <property type="entry name" value="ACTIVATOR OF C KINASE PROTEIN 1-RELATED"/>
    <property type="match status" value="1"/>
</dbReference>
<sequence length="544" mass="61959">MENGNITMRANDIFISYSTKNQDIALNVRRYLEAHGLTCWMAPESIPAGSNYTKEIPYGILNSKIAVLILSDAAIHSIWVNQEVTYLLNADHIVIPYLVASHKRNLLNIAPPFSTVIQRQPSIEHTCDTNSLENLLKTVQHQLGRLTTFTLPDDSDDLLQLGIKEIGEKGGLLYDMGQAEYYLTKAADMGNAVAMRHLARLLTDEKDYEKDARPWWEKAAQSGDIPAQIHEAYYWANKSMGTNQDYMDKAMTLLQQAVEEKKPKGMFLMANLLITKTNKHFSSQRATKLYEELLCMGHLKAAWFLGNIYKYSNGVQEDAEKAFNFYKIAAEAPDDVDAAYSLAECYFKGYGTEQNLELAFNIYEEYCENSDEFAERCGDCFYNGWGTKRNKKKAIEAYSKASISVYPEDNLGSKIIMRIIYKLVKLGSGIGESTLGSILQYQGNDKKAFKFFARSAKHNDIDGIFELAKCYYHGKGITRNYNSAFLLFSKVFFMKKREAYSYLGECYEKGRGVKKDQVKAKYFYNIANQNGFCQEWKVSVLNRK</sequence>
<dbReference type="SUPFAM" id="SSF52200">
    <property type="entry name" value="Toll/Interleukin receptor TIR domain"/>
    <property type="match status" value="1"/>
</dbReference>
<dbReference type="InterPro" id="IPR052945">
    <property type="entry name" value="Mitotic_Regulator"/>
</dbReference>
<name>A0A1M7JSF7_XYLRU</name>
<dbReference type="InterPro" id="IPR035897">
    <property type="entry name" value="Toll_tir_struct_dom_sf"/>
</dbReference>
<dbReference type="Proteomes" id="UP000184280">
    <property type="component" value="Unassembled WGS sequence"/>
</dbReference>
<dbReference type="Pfam" id="PF08238">
    <property type="entry name" value="Sel1"/>
    <property type="match status" value="8"/>
</dbReference>
<dbReference type="InterPro" id="IPR006597">
    <property type="entry name" value="Sel1-like"/>
</dbReference>
<accession>A0A1M7JSF7</accession>
<dbReference type="Pfam" id="PF13676">
    <property type="entry name" value="TIR_2"/>
    <property type="match status" value="1"/>
</dbReference>
<gene>
    <name evidence="2" type="ORF">SAMN04488494_2154</name>
</gene>
<dbReference type="Gene3D" id="3.40.50.10140">
    <property type="entry name" value="Toll/interleukin-1 receptor homology (TIR) domain"/>
    <property type="match status" value="1"/>
</dbReference>
<dbReference type="InterPro" id="IPR011990">
    <property type="entry name" value="TPR-like_helical_dom_sf"/>
</dbReference>
<evidence type="ECO:0000313" key="3">
    <source>
        <dbReference type="Proteomes" id="UP000184280"/>
    </source>
</evidence>